<dbReference type="SUPFAM" id="SSF55729">
    <property type="entry name" value="Acyl-CoA N-acyltransferases (Nat)"/>
    <property type="match status" value="1"/>
</dbReference>
<sequence>MPADRTATPGCAPPVSIRRVREDDGEALIAANQRSLAALRPRGFAVPDPGRVRSWFDAQTQADAASFLVLQDGTDGIAGLLDASRIALGNFRSAYLGYWGFEGFGGRGLMTAGLRRLATMSAGLFWRTDRRLATASPHAP</sequence>
<comment type="caution">
    <text evidence="1">The sequence shown here is derived from an EMBL/GenBank/DDBJ whole genome shotgun (WGS) entry which is preliminary data.</text>
</comment>
<dbReference type="RefSeq" id="WP_422863571.1">
    <property type="nucleotide sequence ID" value="NZ_JAMSKV010000004.1"/>
</dbReference>
<dbReference type="Gene3D" id="3.40.630.30">
    <property type="match status" value="1"/>
</dbReference>
<dbReference type="EMBL" id="JAMSKV010000004">
    <property type="protein sequence ID" value="MCQ8278109.1"/>
    <property type="molecule type" value="Genomic_DNA"/>
</dbReference>
<dbReference type="Proteomes" id="UP001524587">
    <property type="component" value="Unassembled WGS sequence"/>
</dbReference>
<dbReference type="InterPro" id="IPR016181">
    <property type="entry name" value="Acyl_CoA_acyltransferase"/>
</dbReference>
<keyword evidence="2" id="KW-1185">Reference proteome</keyword>
<evidence type="ECO:0000313" key="1">
    <source>
        <dbReference type="EMBL" id="MCQ8278109.1"/>
    </source>
</evidence>
<protein>
    <submittedName>
        <fullName evidence="1">GNAT family N-acetyltransferase</fullName>
    </submittedName>
</protein>
<gene>
    <name evidence="1" type="ORF">NFI95_06565</name>
</gene>
<reference evidence="1 2" key="1">
    <citation type="submission" date="2022-06" db="EMBL/GenBank/DDBJ databases">
        <title>Endosaccharibacter gen. nov., sp. nov., endophytic bacteria isolated from sugarcane.</title>
        <authorList>
            <person name="Pitiwittayakul N."/>
            <person name="Yukphan P."/>
            <person name="Charoenyingcharoen P."/>
            <person name="Tanasupawat S."/>
        </authorList>
    </citation>
    <scope>NUCLEOTIDE SEQUENCE [LARGE SCALE GENOMIC DNA]</scope>
    <source>
        <strain evidence="1 2">KSS8</strain>
    </source>
</reference>
<name>A0ABT1W5H8_9PROT</name>
<proteinExistence type="predicted"/>
<evidence type="ECO:0000313" key="2">
    <source>
        <dbReference type="Proteomes" id="UP001524587"/>
    </source>
</evidence>
<organism evidence="1 2">
    <name type="scientific">Endosaccharibacter trunci</name>
    <dbReference type="NCBI Taxonomy" id="2812733"/>
    <lineage>
        <taxon>Bacteria</taxon>
        <taxon>Pseudomonadati</taxon>
        <taxon>Pseudomonadota</taxon>
        <taxon>Alphaproteobacteria</taxon>
        <taxon>Acetobacterales</taxon>
        <taxon>Acetobacteraceae</taxon>
        <taxon>Endosaccharibacter</taxon>
    </lineage>
</organism>
<accession>A0ABT1W5H8</accession>